<evidence type="ECO:0000313" key="10">
    <source>
        <dbReference type="Proteomes" id="UP000231358"/>
    </source>
</evidence>
<comment type="caution">
    <text evidence="9">The sequence shown here is derived from an EMBL/GenBank/DDBJ whole genome shotgun (WGS) entry which is preliminary data.</text>
</comment>
<gene>
    <name evidence="9" type="ORF">AARAC_003690</name>
</gene>
<dbReference type="AlphaFoldDB" id="A0A2G7FMN9"/>
<name>A0A2G7FMN9_9EURO</name>
<evidence type="ECO:0000256" key="3">
    <source>
        <dbReference type="ARBA" id="ARBA00023015"/>
    </source>
</evidence>
<dbReference type="Gene3D" id="4.10.240.10">
    <property type="entry name" value="Zn(2)-C6 fungal-type DNA-binding domain"/>
    <property type="match status" value="1"/>
</dbReference>
<dbReference type="GO" id="GO:0005634">
    <property type="term" value="C:nucleus"/>
    <property type="evidence" value="ECO:0007669"/>
    <property type="project" value="UniProtKB-SubCell"/>
</dbReference>
<dbReference type="PROSITE" id="PS00463">
    <property type="entry name" value="ZN2_CY6_FUNGAL_1"/>
    <property type="match status" value="1"/>
</dbReference>
<keyword evidence="3" id="KW-0805">Transcription regulation</keyword>
<evidence type="ECO:0000256" key="4">
    <source>
        <dbReference type="ARBA" id="ARBA00023125"/>
    </source>
</evidence>
<dbReference type="CDD" id="cd00067">
    <property type="entry name" value="GAL4"/>
    <property type="match status" value="1"/>
</dbReference>
<dbReference type="GO" id="GO:0003677">
    <property type="term" value="F:DNA binding"/>
    <property type="evidence" value="ECO:0007669"/>
    <property type="project" value="UniProtKB-KW"/>
</dbReference>
<protein>
    <recommendedName>
        <fullName evidence="8">Zn(2)-C6 fungal-type domain-containing protein</fullName>
    </recommendedName>
</protein>
<evidence type="ECO:0000256" key="6">
    <source>
        <dbReference type="ARBA" id="ARBA00023242"/>
    </source>
</evidence>
<accession>A0A2G7FMN9</accession>
<dbReference type="InterPro" id="IPR050613">
    <property type="entry name" value="Sec_Metabolite_Reg"/>
</dbReference>
<dbReference type="SUPFAM" id="SSF57701">
    <property type="entry name" value="Zn2/Cys6 DNA-binding domain"/>
    <property type="match status" value="1"/>
</dbReference>
<keyword evidence="5" id="KW-0804">Transcription</keyword>
<dbReference type="PANTHER" id="PTHR31001:SF50">
    <property type="entry name" value="ZN(II)2CYS6 TRANSCRIPTION FACTOR (EUROFUNG)"/>
    <property type="match status" value="1"/>
</dbReference>
<reference evidence="9 10" key="1">
    <citation type="submission" date="2017-05" db="EMBL/GenBank/DDBJ databases">
        <title>Genome sequence for an aflatoxigenic pathogen of Argentinian peanut, Aspergillus arachidicola.</title>
        <authorList>
            <person name="Moore G."/>
            <person name="Beltz S.B."/>
            <person name="Mack B.M."/>
        </authorList>
    </citation>
    <scope>NUCLEOTIDE SEQUENCE [LARGE SCALE GENOMIC DNA]</scope>
    <source>
        <strain evidence="9 10">CBS 117610</strain>
    </source>
</reference>
<keyword evidence="10" id="KW-1185">Reference proteome</keyword>
<dbReference type="EMBL" id="NEXV01000535">
    <property type="protein sequence ID" value="PIG81878.1"/>
    <property type="molecule type" value="Genomic_DNA"/>
</dbReference>
<keyword evidence="4" id="KW-0238">DNA-binding</keyword>
<dbReference type="STRING" id="656916.A0A2G7FMN9"/>
<dbReference type="Proteomes" id="UP000231358">
    <property type="component" value="Unassembled WGS sequence"/>
</dbReference>
<evidence type="ECO:0000256" key="2">
    <source>
        <dbReference type="ARBA" id="ARBA00022723"/>
    </source>
</evidence>
<dbReference type="PROSITE" id="PS50048">
    <property type="entry name" value="ZN2_CY6_FUNGAL_2"/>
    <property type="match status" value="1"/>
</dbReference>
<sequence>MDTENALNVMKRSTTEAGPAPKRSAWQQPVSCEFCRLKKVRCDKKRPCYNCTSRGFACEYASVIKPVQSSLGSNKDPSEEQHHTLILDDKLVSLERCETLTLYYAITNTIVKEMFGKSTTALKE</sequence>
<evidence type="ECO:0000259" key="8">
    <source>
        <dbReference type="PROSITE" id="PS50048"/>
    </source>
</evidence>
<keyword evidence="6" id="KW-0539">Nucleus</keyword>
<proteinExistence type="predicted"/>
<dbReference type="InterPro" id="IPR036864">
    <property type="entry name" value="Zn2-C6_fun-type_DNA-bd_sf"/>
</dbReference>
<evidence type="ECO:0000256" key="1">
    <source>
        <dbReference type="ARBA" id="ARBA00004123"/>
    </source>
</evidence>
<dbReference type="GO" id="GO:0009893">
    <property type="term" value="P:positive regulation of metabolic process"/>
    <property type="evidence" value="ECO:0007669"/>
    <property type="project" value="UniProtKB-ARBA"/>
</dbReference>
<dbReference type="InterPro" id="IPR001138">
    <property type="entry name" value="Zn2Cys6_DnaBD"/>
</dbReference>
<dbReference type="PANTHER" id="PTHR31001">
    <property type="entry name" value="UNCHARACTERIZED TRANSCRIPTIONAL REGULATORY PROTEIN"/>
    <property type="match status" value="1"/>
</dbReference>
<feature type="region of interest" description="Disordered" evidence="7">
    <location>
        <begin position="1"/>
        <end position="24"/>
    </location>
</feature>
<evidence type="ECO:0000313" key="9">
    <source>
        <dbReference type="EMBL" id="PIG81878.1"/>
    </source>
</evidence>
<dbReference type="GO" id="GO:0008270">
    <property type="term" value="F:zinc ion binding"/>
    <property type="evidence" value="ECO:0007669"/>
    <property type="project" value="InterPro"/>
</dbReference>
<comment type="subcellular location">
    <subcellularLocation>
        <location evidence="1">Nucleus</location>
    </subcellularLocation>
</comment>
<dbReference type="Pfam" id="PF00172">
    <property type="entry name" value="Zn_clus"/>
    <property type="match status" value="1"/>
</dbReference>
<evidence type="ECO:0000256" key="5">
    <source>
        <dbReference type="ARBA" id="ARBA00023163"/>
    </source>
</evidence>
<keyword evidence="2" id="KW-0479">Metal-binding</keyword>
<feature type="domain" description="Zn(2)-C6 fungal-type" evidence="8">
    <location>
        <begin position="31"/>
        <end position="60"/>
    </location>
</feature>
<organism evidence="9 10">
    <name type="scientific">Aspergillus arachidicola</name>
    <dbReference type="NCBI Taxonomy" id="656916"/>
    <lineage>
        <taxon>Eukaryota</taxon>
        <taxon>Fungi</taxon>
        <taxon>Dikarya</taxon>
        <taxon>Ascomycota</taxon>
        <taxon>Pezizomycotina</taxon>
        <taxon>Eurotiomycetes</taxon>
        <taxon>Eurotiomycetidae</taxon>
        <taxon>Eurotiales</taxon>
        <taxon>Aspergillaceae</taxon>
        <taxon>Aspergillus</taxon>
        <taxon>Aspergillus subgen. Circumdati</taxon>
    </lineage>
</organism>
<evidence type="ECO:0000256" key="7">
    <source>
        <dbReference type="SAM" id="MobiDB-lite"/>
    </source>
</evidence>
<dbReference type="SMART" id="SM00066">
    <property type="entry name" value="GAL4"/>
    <property type="match status" value="1"/>
</dbReference>
<dbReference type="GO" id="GO:0000981">
    <property type="term" value="F:DNA-binding transcription factor activity, RNA polymerase II-specific"/>
    <property type="evidence" value="ECO:0007669"/>
    <property type="project" value="InterPro"/>
</dbReference>